<dbReference type="RefSeq" id="WP_150458379.1">
    <property type="nucleotide sequence ID" value="NZ_VYKK01000015.1"/>
</dbReference>
<evidence type="ECO:0000313" key="7">
    <source>
        <dbReference type="EMBL" id="KAA9004024.1"/>
    </source>
</evidence>
<dbReference type="GO" id="GO:0006352">
    <property type="term" value="P:DNA-templated transcription initiation"/>
    <property type="evidence" value="ECO:0007669"/>
    <property type="project" value="InterPro"/>
</dbReference>
<keyword evidence="2" id="KW-0805">Transcription regulation</keyword>
<dbReference type="SUPFAM" id="SSF88946">
    <property type="entry name" value="Sigma2 domain of RNA polymerase sigma factors"/>
    <property type="match status" value="1"/>
</dbReference>
<dbReference type="GO" id="GO:0016987">
    <property type="term" value="F:sigma factor activity"/>
    <property type="evidence" value="ECO:0007669"/>
    <property type="project" value="UniProtKB-KW"/>
</dbReference>
<feature type="domain" description="RNA polymerase sigma factor 70 region 4 type 2" evidence="6">
    <location>
        <begin position="112"/>
        <end position="160"/>
    </location>
</feature>
<comment type="similarity">
    <text evidence="1">Belongs to the sigma-70 factor family. ECF subfamily.</text>
</comment>
<protein>
    <submittedName>
        <fullName evidence="7">Sigma-70 family RNA polymerase sigma factor</fullName>
    </submittedName>
</protein>
<dbReference type="Gene3D" id="1.10.1740.10">
    <property type="match status" value="1"/>
</dbReference>
<dbReference type="Pfam" id="PF04542">
    <property type="entry name" value="Sigma70_r2"/>
    <property type="match status" value="1"/>
</dbReference>
<dbReference type="InterPro" id="IPR013324">
    <property type="entry name" value="RNA_pol_sigma_r3/r4-like"/>
</dbReference>
<name>A0A5J5G903_9BACL</name>
<evidence type="ECO:0000259" key="6">
    <source>
        <dbReference type="Pfam" id="PF08281"/>
    </source>
</evidence>
<evidence type="ECO:0000256" key="2">
    <source>
        <dbReference type="ARBA" id="ARBA00023015"/>
    </source>
</evidence>
<evidence type="ECO:0000256" key="4">
    <source>
        <dbReference type="ARBA" id="ARBA00023163"/>
    </source>
</evidence>
<dbReference type="InterPro" id="IPR039425">
    <property type="entry name" value="RNA_pol_sigma-70-like"/>
</dbReference>
<evidence type="ECO:0000313" key="8">
    <source>
        <dbReference type="Proteomes" id="UP000367750"/>
    </source>
</evidence>
<organism evidence="7 8">
    <name type="scientific">Paenibacillus spiritus</name>
    <dbReference type="NCBI Taxonomy" id="2496557"/>
    <lineage>
        <taxon>Bacteria</taxon>
        <taxon>Bacillati</taxon>
        <taxon>Bacillota</taxon>
        <taxon>Bacilli</taxon>
        <taxon>Bacillales</taxon>
        <taxon>Paenibacillaceae</taxon>
        <taxon>Paenibacillus</taxon>
    </lineage>
</organism>
<feature type="domain" description="RNA polymerase sigma-70 region 2" evidence="5">
    <location>
        <begin position="23"/>
        <end position="88"/>
    </location>
</feature>
<evidence type="ECO:0000256" key="3">
    <source>
        <dbReference type="ARBA" id="ARBA00023082"/>
    </source>
</evidence>
<dbReference type="InterPro" id="IPR014284">
    <property type="entry name" value="RNA_pol_sigma-70_dom"/>
</dbReference>
<accession>A0A5J5G903</accession>
<dbReference type="PANTHER" id="PTHR43133">
    <property type="entry name" value="RNA POLYMERASE ECF-TYPE SIGMA FACTO"/>
    <property type="match status" value="1"/>
</dbReference>
<dbReference type="InterPro" id="IPR007627">
    <property type="entry name" value="RNA_pol_sigma70_r2"/>
</dbReference>
<dbReference type="InterPro" id="IPR036388">
    <property type="entry name" value="WH-like_DNA-bd_sf"/>
</dbReference>
<dbReference type="PANTHER" id="PTHR43133:SF51">
    <property type="entry name" value="RNA POLYMERASE SIGMA FACTOR"/>
    <property type="match status" value="1"/>
</dbReference>
<dbReference type="Pfam" id="PF08281">
    <property type="entry name" value="Sigma70_r4_2"/>
    <property type="match status" value="1"/>
</dbReference>
<dbReference type="EMBL" id="VYKK01000015">
    <property type="protein sequence ID" value="KAA9004024.1"/>
    <property type="molecule type" value="Genomic_DNA"/>
</dbReference>
<evidence type="ECO:0000256" key="1">
    <source>
        <dbReference type="ARBA" id="ARBA00010641"/>
    </source>
</evidence>
<keyword evidence="3" id="KW-0731">Sigma factor</keyword>
<dbReference type="CDD" id="cd06171">
    <property type="entry name" value="Sigma70_r4"/>
    <property type="match status" value="1"/>
</dbReference>
<comment type="caution">
    <text evidence="7">The sequence shown here is derived from an EMBL/GenBank/DDBJ whole genome shotgun (WGS) entry which is preliminary data.</text>
</comment>
<gene>
    <name evidence="7" type="ORF">F4V43_11490</name>
</gene>
<dbReference type="OrthoDB" id="9782703at2"/>
<dbReference type="AlphaFoldDB" id="A0A5J5G903"/>
<dbReference type="InterPro" id="IPR013249">
    <property type="entry name" value="RNA_pol_sigma70_r4_t2"/>
</dbReference>
<keyword evidence="4" id="KW-0804">Transcription</keyword>
<proteinExistence type="inferred from homology"/>
<keyword evidence="8" id="KW-1185">Reference proteome</keyword>
<dbReference type="InterPro" id="IPR013325">
    <property type="entry name" value="RNA_pol_sigma_r2"/>
</dbReference>
<dbReference type="Gene3D" id="1.10.10.10">
    <property type="entry name" value="Winged helix-like DNA-binding domain superfamily/Winged helix DNA-binding domain"/>
    <property type="match status" value="1"/>
</dbReference>
<sequence length="176" mass="20360">MESLIQIQAPSLSEEEEFFRQVGEHRRTLYGIAYSYLRSESDALEMLQEATCRAWIKRGSLREAERMGPWLIRIVINCCNDELKRRKRSRSAGYRSPAENGVAEMSSDARLDMERALEGISPKYRQVLVLKYYRDMTVAEIAAVLEKPEGTVKTWLNKGLAGMRRRLGNRRDQDDV</sequence>
<reference evidence="7 8" key="1">
    <citation type="submission" date="2019-09" db="EMBL/GenBank/DDBJ databases">
        <title>Bacillus ochoae sp. nov., Paenibacillus whitsoniae sp. nov., Paenibacillus spiritus sp. nov. Isolated from the Mars Exploration Rover during spacecraft assembly.</title>
        <authorList>
            <person name="Seuylemezian A."/>
            <person name="Vaishampayan P."/>
        </authorList>
    </citation>
    <scope>NUCLEOTIDE SEQUENCE [LARGE SCALE GENOMIC DNA]</scope>
    <source>
        <strain evidence="7 8">MER_111</strain>
    </source>
</reference>
<dbReference type="Proteomes" id="UP000367750">
    <property type="component" value="Unassembled WGS sequence"/>
</dbReference>
<dbReference type="GO" id="GO:0003677">
    <property type="term" value="F:DNA binding"/>
    <property type="evidence" value="ECO:0007669"/>
    <property type="project" value="InterPro"/>
</dbReference>
<evidence type="ECO:0000259" key="5">
    <source>
        <dbReference type="Pfam" id="PF04542"/>
    </source>
</evidence>
<dbReference type="NCBIfam" id="TIGR02937">
    <property type="entry name" value="sigma70-ECF"/>
    <property type="match status" value="1"/>
</dbReference>
<dbReference type="SUPFAM" id="SSF88659">
    <property type="entry name" value="Sigma3 and sigma4 domains of RNA polymerase sigma factors"/>
    <property type="match status" value="1"/>
</dbReference>